<keyword evidence="1" id="KW-0808">Transferase</keyword>
<dbReference type="InterPro" id="IPR003594">
    <property type="entry name" value="HATPase_dom"/>
</dbReference>
<dbReference type="EMBL" id="SMFR01000002">
    <property type="protein sequence ID" value="TCJ96971.1"/>
    <property type="molecule type" value="Genomic_DNA"/>
</dbReference>
<dbReference type="OrthoDB" id="5243175at2"/>
<evidence type="ECO:0000259" key="2">
    <source>
        <dbReference type="Pfam" id="PF13581"/>
    </source>
</evidence>
<evidence type="ECO:0000313" key="4">
    <source>
        <dbReference type="Proteomes" id="UP000294856"/>
    </source>
</evidence>
<proteinExistence type="predicted"/>
<dbReference type="GO" id="GO:0004674">
    <property type="term" value="F:protein serine/threonine kinase activity"/>
    <property type="evidence" value="ECO:0007669"/>
    <property type="project" value="UniProtKB-KW"/>
</dbReference>
<keyword evidence="4" id="KW-1185">Reference proteome</keyword>
<evidence type="ECO:0000256" key="1">
    <source>
        <dbReference type="ARBA" id="ARBA00022527"/>
    </source>
</evidence>
<feature type="domain" description="Histidine kinase/HSP90-like ATPase" evidence="2">
    <location>
        <begin position="19"/>
        <end position="134"/>
    </location>
</feature>
<dbReference type="Proteomes" id="UP000294856">
    <property type="component" value="Unassembled WGS sequence"/>
</dbReference>
<dbReference type="AlphaFoldDB" id="A0A4R1G020"/>
<organism evidence="3 4">
    <name type="scientific">Nocardia alba</name>
    <dbReference type="NCBI Taxonomy" id="225051"/>
    <lineage>
        <taxon>Bacteria</taxon>
        <taxon>Bacillati</taxon>
        <taxon>Actinomycetota</taxon>
        <taxon>Actinomycetes</taxon>
        <taxon>Mycobacteriales</taxon>
        <taxon>Nocardiaceae</taxon>
        <taxon>Nocardia</taxon>
    </lineage>
</organism>
<dbReference type="CDD" id="cd16936">
    <property type="entry name" value="HATPase_RsbW-like"/>
    <property type="match status" value="1"/>
</dbReference>
<dbReference type="PANTHER" id="PTHR35526:SF3">
    <property type="entry name" value="ANTI-SIGMA-F FACTOR RSBW"/>
    <property type="match status" value="1"/>
</dbReference>
<sequence length="137" mass="14613">MTTHPSRQDRAVKPFEVDFAADAARLAEVRHALQAWLADGSVDPDMSYDIVLAVGEACTNAVEHGHQGDGGTVTVSAALTETHVHIVVTDRGRWAAPDPDADQSRGRGLGIMRALSSEFEISTSEAGTVVDMRFALV</sequence>
<reference evidence="3 4" key="1">
    <citation type="submission" date="2019-03" db="EMBL/GenBank/DDBJ databases">
        <title>Genomic Encyclopedia of Type Strains, Phase IV (KMG-IV): sequencing the most valuable type-strain genomes for metagenomic binning, comparative biology and taxonomic classification.</title>
        <authorList>
            <person name="Goeker M."/>
        </authorList>
    </citation>
    <scope>NUCLEOTIDE SEQUENCE [LARGE SCALE GENOMIC DNA]</scope>
    <source>
        <strain evidence="3 4">DSM 44684</strain>
    </source>
</reference>
<name>A0A4R1G020_9NOCA</name>
<protein>
    <submittedName>
        <fullName evidence="3">Anti-sigma regulatory factor (Ser/Thr protein kinase)</fullName>
    </submittedName>
</protein>
<gene>
    <name evidence="3" type="ORF">DFR71_3005</name>
</gene>
<dbReference type="Gene3D" id="3.30.565.10">
    <property type="entry name" value="Histidine kinase-like ATPase, C-terminal domain"/>
    <property type="match status" value="1"/>
</dbReference>
<comment type="caution">
    <text evidence="3">The sequence shown here is derived from an EMBL/GenBank/DDBJ whole genome shotgun (WGS) entry which is preliminary data.</text>
</comment>
<dbReference type="SUPFAM" id="SSF55874">
    <property type="entry name" value="ATPase domain of HSP90 chaperone/DNA topoisomerase II/histidine kinase"/>
    <property type="match status" value="1"/>
</dbReference>
<dbReference type="InterPro" id="IPR050267">
    <property type="entry name" value="Anti-sigma-factor_SerPK"/>
</dbReference>
<evidence type="ECO:0000313" key="3">
    <source>
        <dbReference type="EMBL" id="TCJ96971.1"/>
    </source>
</evidence>
<dbReference type="Pfam" id="PF13581">
    <property type="entry name" value="HATPase_c_2"/>
    <property type="match status" value="1"/>
</dbReference>
<accession>A0A4R1G020</accession>
<dbReference type="InterPro" id="IPR036890">
    <property type="entry name" value="HATPase_C_sf"/>
</dbReference>
<keyword evidence="1" id="KW-0723">Serine/threonine-protein kinase</keyword>
<dbReference type="STRING" id="1210063.GCA_001612665_00664"/>
<keyword evidence="1" id="KW-0418">Kinase</keyword>
<dbReference type="PANTHER" id="PTHR35526">
    <property type="entry name" value="ANTI-SIGMA-F FACTOR RSBW-RELATED"/>
    <property type="match status" value="1"/>
</dbReference>